<comment type="caution">
    <text evidence="2">The sequence shown here is derived from an EMBL/GenBank/DDBJ whole genome shotgun (WGS) entry which is preliminary data.</text>
</comment>
<keyword evidence="1" id="KW-1133">Transmembrane helix</keyword>
<evidence type="ECO:0000256" key="1">
    <source>
        <dbReference type="SAM" id="Phobius"/>
    </source>
</evidence>
<dbReference type="OrthoDB" id="186692at2"/>
<dbReference type="RefSeq" id="WP_113960422.1">
    <property type="nucleotide sequence ID" value="NZ_QNRR01000008.1"/>
</dbReference>
<dbReference type="AlphaFoldDB" id="A0A366HGH9"/>
<reference evidence="2 3" key="1">
    <citation type="submission" date="2018-06" db="EMBL/GenBank/DDBJ databases">
        <title>Genomic Encyclopedia of Type Strains, Phase IV (KMG-IV): sequencing the most valuable type-strain genomes for metagenomic binning, comparative biology and taxonomic classification.</title>
        <authorList>
            <person name="Goeker M."/>
        </authorList>
    </citation>
    <scope>NUCLEOTIDE SEQUENCE [LARGE SCALE GENOMIC DNA]</scope>
    <source>
        <strain evidence="2 3">DSM 25532</strain>
    </source>
</reference>
<proteinExistence type="predicted"/>
<dbReference type="EMBL" id="QNRR01000008">
    <property type="protein sequence ID" value="RBP40568.1"/>
    <property type="molecule type" value="Genomic_DNA"/>
</dbReference>
<keyword evidence="1" id="KW-0812">Transmembrane</keyword>
<protein>
    <submittedName>
        <fullName evidence="2">Uncharacterized protein</fullName>
    </submittedName>
</protein>
<organism evidence="2 3">
    <name type="scientific">Roseimicrobium gellanilyticum</name>
    <dbReference type="NCBI Taxonomy" id="748857"/>
    <lineage>
        <taxon>Bacteria</taxon>
        <taxon>Pseudomonadati</taxon>
        <taxon>Verrucomicrobiota</taxon>
        <taxon>Verrucomicrobiia</taxon>
        <taxon>Verrucomicrobiales</taxon>
        <taxon>Verrucomicrobiaceae</taxon>
        <taxon>Roseimicrobium</taxon>
    </lineage>
</organism>
<sequence length="213" mass="23454">MLQDRADQRSNSAATTIWFPLILMAGALLLRVLAQQGIVTGVPNLSPLVAFAFAGALMFPRPLPWWSWALILLVVDWACDGFSFSAVTQGGRYEILLAYGCYVFAAWWGSRLRDRAGVVETLGGTLACSVLFYVVTNTMCWWIEPYYPKNVDGWVQALTVGIPPYPSTLVFFQHSLIADLTGALLLVLVYNTEAVLRHLRAMPLIGRRAAAAA</sequence>
<feature type="transmembrane region" description="Helical" evidence="1">
    <location>
        <begin position="122"/>
        <end position="144"/>
    </location>
</feature>
<name>A0A366HGH9_9BACT</name>
<evidence type="ECO:0000313" key="3">
    <source>
        <dbReference type="Proteomes" id="UP000253426"/>
    </source>
</evidence>
<accession>A0A366HGH9</accession>
<keyword evidence="1" id="KW-0472">Membrane</keyword>
<feature type="transmembrane region" description="Helical" evidence="1">
    <location>
        <begin position="66"/>
        <end position="87"/>
    </location>
</feature>
<dbReference type="InterPro" id="IPR046487">
    <property type="entry name" value="DUF6580"/>
</dbReference>
<gene>
    <name evidence="2" type="ORF">DES53_108275</name>
</gene>
<feature type="transmembrane region" description="Helical" evidence="1">
    <location>
        <begin position="38"/>
        <end position="59"/>
    </location>
</feature>
<dbReference type="Pfam" id="PF20221">
    <property type="entry name" value="DUF6580"/>
    <property type="match status" value="1"/>
</dbReference>
<dbReference type="Proteomes" id="UP000253426">
    <property type="component" value="Unassembled WGS sequence"/>
</dbReference>
<evidence type="ECO:0000313" key="2">
    <source>
        <dbReference type="EMBL" id="RBP40568.1"/>
    </source>
</evidence>
<feature type="transmembrane region" description="Helical" evidence="1">
    <location>
        <begin position="12"/>
        <end position="32"/>
    </location>
</feature>
<feature type="transmembrane region" description="Helical" evidence="1">
    <location>
        <begin position="171"/>
        <end position="190"/>
    </location>
</feature>
<keyword evidence="3" id="KW-1185">Reference proteome</keyword>